<protein>
    <recommendedName>
        <fullName evidence="3">protein-glutamate methylesterase</fullName>
        <ecNumber evidence="3">3.1.1.61</ecNumber>
    </recommendedName>
</protein>
<gene>
    <name evidence="7" type="ORF">KUL25_07995</name>
    <name evidence="8" type="ORF">KUL25_08000</name>
</gene>
<dbReference type="EC" id="3.1.1.61" evidence="3"/>
<dbReference type="EMBL" id="JAIMBW010000001">
    <property type="protein sequence ID" value="MBY4892704.1"/>
    <property type="molecule type" value="Genomic_DNA"/>
</dbReference>
<evidence type="ECO:0000256" key="4">
    <source>
        <dbReference type="ARBA" id="ARBA00048267"/>
    </source>
</evidence>
<dbReference type="GO" id="GO:0000156">
    <property type="term" value="F:phosphorelay response regulator activity"/>
    <property type="evidence" value="ECO:0007669"/>
    <property type="project" value="InterPro"/>
</dbReference>
<evidence type="ECO:0000256" key="3">
    <source>
        <dbReference type="ARBA" id="ARBA00039140"/>
    </source>
</evidence>
<dbReference type="RefSeq" id="WP_257892475.1">
    <property type="nucleotide sequence ID" value="NZ_JAIMBW010000001.1"/>
</dbReference>
<dbReference type="GO" id="GO:0008984">
    <property type="term" value="F:protein-glutamate methylesterase activity"/>
    <property type="evidence" value="ECO:0007669"/>
    <property type="project" value="UniProtKB-EC"/>
</dbReference>
<dbReference type="PANTHER" id="PTHR42872:SF6">
    <property type="entry name" value="PROTEIN-GLUTAMATE METHYLESTERASE_PROTEIN-GLUTAMINE GLUTAMINASE"/>
    <property type="match status" value="1"/>
</dbReference>
<dbReference type="Gene3D" id="3.40.50.180">
    <property type="entry name" value="Methylesterase CheB, C-terminal domain"/>
    <property type="match status" value="1"/>
</dbReference>
<comment type="catalytic activity">
    <reaction evidence="4">
        <text>[protein]-L-glutamate 5-O-methyl ester + H2O = L-glutamyl-[protein] + methanol + H(+)</text>
        <dbReference type="Rhea" id="RHEA:23236"/>
        <dbReference type="Rhea" id="RHEA-COMP:10208"/>
        <dbReference type="Rhea" id="RHEA-COMP:10311"/>
        <dbReference type="ChEBI" id="CHEBI:15377"/>
        <dbReference type="ChEBI" id="CHEBI:15378"/>
        <dbReference type="ChEBI" id="CHEBI:17790"/>
        <dbReference type="ChEBI" id="CHEBI:29973"/>
        <dbReference type="ChEBI" id="CHEBI:82795"/>
        <dbReference type="EC" id="3.1.1.61"/>
    </reaction>
</comment>
<dbReference type="AlphaFoldDB" id="A0A975YHI0"/>
<feature type="domain" description="CheB-type methylesterase" evidence="6">
    <location>
        <begin position="118"/>
        <end position="308"/>
    </location>
</feature>
<dbReference type="InterPro" id="IPR000673">
    <property type="entry name" value="Sig_transdc_resp-reg_Me-estase"/>
</dbReference>
<feature type="active site" evidence="5">
    <location>
        <position position="156"/>
    </location>
</feature>
<organism evidence="8">
    <name type="scientific">Gymnodinialimonas phycosphaerae</name>
    <dbReference type="NCBI Taxonomy" id="2841589"/>
    <lineage>
        <taxon>Bacteria</taxon>
        <taxon>Pseudomonadati</taxon>
        <taxon>Pseudomonadota</taxon>
        <taxon>Alphaproteobacteria</taxon>
        <taxon>Rhodobacterales</taxon>
        <taxon>Paracoccaceae</taxon>
        <taxon>Gymnodinialimonas</taxon>
    </lineage>
</organism>
<keyword evidence="2 5" id="KW-0378">Hydrolase</keyword>
<evidence type="ECO:0000256" key="1">
    <source>
        <dbReference type="ARBA" id="ARBA00022500"/>
    </source>
</evidence>
<feature type="active site" evidence="5">
    <location>
        <position position="250"/>
    </location>
</feature>
<reference evidence="8 9" key="1">
    <citation type="submission" date="2021-07" db="EMBL/GenBank/DDBJ databases">
        <title>Karlodiniumbacter phycospheric gen. nov., sp. nov., a phycosphere bacterium isolated from karlodinium veneficum.</title>
        <authorList>
            <person name="Peng Y."/>
            <person name="Jiang L."/>
            <person name="Lee J."/>
        </authorList>
    </citation>
    <scope>NUCLEOTIDE SEQUENCE</scope>
    <source>
        <strain evidence="8 9">N5</strain>
    </source>
</reference>
<evidence type="ECO:0000313" key="8">
    <source>
        <dbReference type="EMBL" id="QXL89436.1"/>
    </source>
</evidence>
<feature type="active site" evidence="5">
    <location>
        <position position="130"/>
    </location>
</feature>
<dbReference type="GO" id="GO:0006935">
    <property type="term" value="P:chemotaxis"/>
    <property type="evidence" value="ECO:0007669"/>
    <property type="project" value="UniProtKB-UniRule"/>
</dbReference>
<dbReference type="Pfam" id="PF01339">
    <property type="entry name" value="CheB_methylest"/>
    <property type="match status" value="1"/>
</dbReference>
<keyword evidence="1 5" id="KW-0145">Chemotaxis</keyword>
<evidence type="ECO:0000256" key="5">
    <source>
        <dbReference type="PROSITE-ProRule" id="PRU00050"/>
    </source>
</evidence>
<dbReference type="GO" id="GO:0005737">
    <property type="term" value="C:cytoplasm"/>
    <property type="evidence" value="ECO:0007669"/>
    <property type="project" value="InterPro"/>
</dbReference>
<evidence type="ECO:0000313" key="7">
    <source>
        <dbReference type="EMBL" id="MBY4892704.1"/>
    </source>
</evidence>
<dbReference type="EMBL" id="CP078073">
    <property type="protein sequence ID" value="QXL89436.1"/>
    <property type="molecule type" value="Genomic_DNA"/>
</dbReference>
<dbReference type="PIRSF" id="PIRSF000876">
    <property type="entry name" value="RR_chemtxs_CheB"/>
    <property type="match status" value="1"/>
</dbReference>
<dbReference type="PANTHER" id="PTHR42872">
    <property type="entry name" value="PROTEIN-GLUTAMATE METHYLESTERASE/PROTEIN-GLUTAMINE GLUTAMINASE"/>
    <property type="match status" value="1"/>
</dbReference>
<dbReference type="PROSITE" id="PS50122">
    <property type="entry name" value="CHEB"/>
    <property type="match status" value="1"/>
</dbReference>
<sequence length="313" mass="32884">MLHRSPPALRAVIILPDSTMRRTAVADINQDPRFEIVGDFASLAEAYARTEAHPPDLVICNRTITRQLEFPMFEAMLAAIRCTLVRVERDASASTIASLIGLSVGAVPPMAPRTPEGLGTGQRLVAIGASTGGIEALKQVLSSFPATCPPTVVVQHIKPEYLNGVVGRLDRACPAKVVAATDQFALRPGVVAFAPGLPMHLELQPRALRCILVEKPPVSGHRPSVDVLFQSAAALKGRAVGVLLTGMGRDGATGLAAMRQAGAWTIAQDAATSVVYGMPRVAAEEGAACEVLPLQKIGKAILAAATAREEISK</sequence>
<dbReference type="CDD" id="cd16432">
    <property type="entry name" value="CheB_Rec"/>
    <property type="match status" value="1"/>
</dbReference>
<name>A0A975YHI0_9RHOB</name>
<dbReference type="Proteomes" id="UP000693972">
    <property type="component" value="Unassembled WGS sequence"/>
</dbReference>
<evidence type="ECO:0000256" key="2">
    <source>
        <dbReference type="ARBA" id="ARBA00022801"/>
    </source>
</evidence>
<evidence type="ECO:0000259" key="6">
    <source>
        <dbReference type="PROSITE" id="PS50122"/>
    </source>
</evidence>
<evidence type="ECO:0000313" key="9">
    <source>
        <dbReference type="Proteomes" id="UP000693972"/>
    </source>
</evidence>
<accession>A0A975YHI0</accession>
<dbReference type="InterPro" id="IPR008248">
    <property type="entry name" value="CheB-like"/>
</dbReference>
<dbReference type="InterPro" id="IPR035909">
    <property type="entry name" value="CheB_C"/>
</dbReference>
<keyword evidence="9" id="KW-1185">Reference proteome</keyword>
<proteinExistence type="predicted"/>
<dbReference type="SUPFAM" id="SSF52738">
    <property type="entry name" value="Methylesterase CheB, C-terminal domain"/>
    <property type="match status" value="1"/>
</dbReference>